<dbReference type="EMBL" id="JAHDVG010000465">
    <property type="protein sequence ID" value="KAH1184468.1"/>
    <property type="molecule type" value="Genomic_DNA"/>
</dbReference>
<protein>
    <submittedName>
        <fullName evidence="1">Uncharacterized protein</fullName>
    </submittedName>
</protein>
<gene>
    <name evidence="1" type="ORF">KIL84_015084</name>
</gene>
<keyword evidence="2" id="KW-1185">Reference proteome</keyword>
<organism evidence="1 2">
    <name type="scientific">Mauremys mutica</name>
    <name type="common">yellowpond turtle</name>
    <dbReference type="NCBI Taxonomy" id="74926"/>
    <lineage>
        <taxon>Eukaryota</taxon>
        <taxon>Metazoa</taxon>
        <taxon>Chordata</taxon>
        <taxon>Craniata</taxon>
        <taxon>Vertebrata</taxon>
        <taxon>Euteleostomi</taxon>
        <taxon>Archelosauria</taxon>
        <taxon>Testudinata</taxon>
        <taxon>Testudines</taxon>
        <taxon>Cryptodira</taxon>
        <taxon>Durocryptodira</taxon>
        <taxon>Testudinoidea</taxon>
        <taxon>Geoemydidae</taxon>
        <taxon>Geoemydinae</taxon>
        <taxon>Mauremys</taxon>
    </lineage>
</organism>
<dbReference type="Proteomes" id="UP000827986">
    <property type="component" value="Unassembled WGS sequence"/>
</dbReference>
<dbReference type="AlphaFoldDB" id="A0A9D4B7T9"/>
<evidence type="ECO:0000313" key="1">
    <source>
        <dbReference type="EMBL" id="KAH1184468.1"/>
    </source>
</evidence>
<comment type="caution">
    <text evidence="1">The sequence shown here is derived from an EMBL/GenBank/DDBJ whole genome shotgun (WGS) entry which is preliminary data.</text>
</comment>
<evidence type="ECO:0000313" key="2">
    <source>
        <dbReference type="Proteomes" id="UP000827986"/>
    </source>
</evidence>
<proteinExistence type="predicted"/>
<sequence length="132" mass="14547">MSPHSPPFFSLDKGSDSIFLYHPKRQRRHYLGGQYEPERAVITFIKLSGPLLNLAYSCLSCTISPSHYPTSLHTGFSGPVFCIICCTWNEEAADCKDVSLQSLPHPQPGATGCDNFSRNLGEHLLHVGDVAL</sequence>
<accession>A0A9D4B7T9</accession>
<name>A0A9D4B7T9_9SAUR</name>
<reference evidence="1" key="1">
    <citation type="submission" date="2021-09" db="EMBL/GenBank/DDBJ databases">
        <title>The genome of Mauremys mutica provides insights into the evolution of semi-aquatic lifestyle.</title>
        <authorList>
            <person name="Gong S."/>
            <person name="Gao Y."/>
        </authorList>
    </citation>
    <scope>NUCLEOTIDE SEQUENCE</scope>
    <source>
        <strain evidence="1">MM-2020</strain>
        <tissue evidence="1">Muscle</tissue>
    </source>
</reference>